<dbReference type="SUPFAM" id="SSF52540">
    <property type="entry name" value="P-loop containing nucleoside triphosphate hydrolases"/>
    <property type="match status" value="1"/>
</dbReference>
<evidence type="ECO:0000313" key="7">
    <source>
        <dbReference type="Proteomes" id="UP000094757"/>
    </source>
</evidence>
<dbReference type="PANTHER" id="PTHR13696">
    <property type="entry name" value="P-LOOP CONTAINING NUCLEOSIDE TRIPHOSPHATE HYDROLASE"/>
    <property type="match status" value="1"/>
</dbReference>
<sequence>MGKIIGVINQKGGVGKTTTAVNLAAFLAKAGRKVLLIDTDSQGNATSGLSMERHRFVVDIYDVMMGETAVTEAIYPTSSKRLFLLPASMNLAGAEIEMVAMEEREYILKNIFDKIQSDFDYLIIDCPPALGLMTLNVLSAADSIIIPIQAEFYALEGLSQLVKTIRSVTKNLNPDLDILGILLTMFDGRTNLSLQVQQEVKDYFGDIVFKTVIPRSVKLSEAPGFGQPITTYAPKSKGGTAYKKLCREVLKRVEK</sequence>
<evidence type="ECO:0000256" key="3">
    <source>
        <dbReference type="ARBA" id="ARBA00062323"/>
    </source>
</evidence>
<dbReference type="Proteomes" id="UP000094757">
    <property type="component" value="Chromosome"/>
</dbReference>
<organism evidence="6 7">
    <name type="scientific">Dialister pneumosintes</name>
    <dbReference type="NCBI Taxonomy" id="39950"/>
    <lineage>
        <taxon>Bacteria</taxon>
        <taxon>Bacillati</taxon>
        <taxon>Bacillota</taxon>
        <taxon>Negativicutes</taxon>
        <taxon>Veillonellales</taxon>
        <taxon>Veillonellaceae</taxon>
        <taxon>Dialister</taxon>
    </lineage>
</organism>
<dbReference type="EMBL" id="CP017037">
    <property type="protein sequence ID" value="AOH39541.1"/>
    <property type="molecule type" value="Genomic_DNA"/>
</dbReference>
<dbReference type="Gene3D" id="3.40.50.300">
    <property type="entry name" value="P-loop containing nucleotide triphosphate hydrolases"/>
    <property type="match status" value="1"/>
</dbReference>
<dbReference type="KEGG" id="dpn:BCB69_06035"/>
<dbReference type="AlphaFoldDB" id="A0A1B3WEZ2"/>
<dbReference type="PANTHER" id="PTHR13696:SF52">
    <property type="entry name" value="PARA FAMILY PROTEIN CT_582"/>
    <property type="match status" value="1"/>
</dbReference>
<feature type="domain" description="AAA" evidence="5">
    <location>
        <begin position="3"/>
        <end position="178"/>
    </location>
</feature>
<dbReference type="InterPro" id="IPR050678">
    <property type="entry name" value="DNA_Partitioning_ATPase"/>
</dbReference>
<comment type="subunit">
    <text evidence="3">Dimerizes in the presence of ATP but not ADP; ATP-binding is required for double-stranded (ds)DNA-binding. Interacts with DnaA.</text>
</comment>
<evidence type="ECO:0000313" key="6">
    <source>
        <dbReference type="EMBL" id="AOH39541.1"/>
    </source>
</evidence>
<dbReference type="InterPro" id="IPR027417">
    <property type="entry name" value="P-loop_NTPase"/>
</dbReference>
<dbReference type="CDD" id="cd02042">
    <property type="entry name" value="ParAB_family"/>
    <property type="match status" value="1"/>
</dbReference>
<evidence type="ECO:0000256" key="1">
    <source>
        <dbReference type="ARBA" id="ARBA00006976"/>
    </source>
</evidence>
<proteinExistence type="inferred from homology"/>
<reference evidence="7" key="1">
    <citation type="submission" date="2016-08" db="EMBL/GenBank/DDBJ databases">
        <authorList>
            <person name="Holder M.E."/>
            <person name="Ajami N.J."/>
            <person name="Petrosino J.F."/>
        </authorList>
    </citation>
    <scope>NUCLEOTIDE SEQUENCE [LARGE SCALE GENOMIC DNA]</scope>
    <source>
        <strain evidence="7">F0677</strain>
    </source>
</reference>
<dbReference type="PIRSF" id="PIRSF009320">
    <property type="entry name" value="Nuc_binding_HP_1000"/>
    <property type="match status" value="1"/>
</dbReference>
<name>A0A1B3WEZ2_9FIRM</name>
<comment type="similarity">
    <text evidence="1">Belongs to the ParA family.</text>
</comment>
<dbReference type="Pfam" id="PF13614">
    <property type="entry name" value="AAA_31"/>
    <property type="match status" value="1"/>
</dbReference>
<comment type="catalytic activity">
    <reaction evidence="2">
        <text>ATP + H2O = ADP + phosphate + H(+)</text>
        <dbReference type="Rhea" id="RHEA:13065"/>
        <dbReference type="ChEBI" id="CHEBI:15377"/>
        <dbReference type="ChEBI" id="CHEBI:15378"/>
        <dbReference type="ChEBI" id="CHEBI:30616"/>
        <dbReference type="ChEBI" id="CHEBI:43474"/>
        <dbReference type="ChEBI" id="CHEBI:456216"/>
    </reaction>
</comment>
<gene>
    <name evidence="6" type="ORF">BCB69_06035</name>
</gene>
<dbReference type="RefSeq" id="WP_069177314.1">
    <property type="nucleotide sequence ID" value="NZ_CP017037.1"/>
</dbReference>
<dbReference type="STRING" id="39950.BCB69_06035"/>
<protein>
    <recommendedName>
        <fullName evidence="4">Sporulation initiation inhibitor protein Soj</fullName>
    </recommendedName>
</protein>
<dbReference type="FunFam" id="3.40.50.300:FF:000285">
    <property type="entry name" value="Sporulation initiation inhibitor Soj"/>
    <property type="match status" value="1"/>
</dbReference>
<accession>A0A1B3WEZ2</accession>
<evidence type="ECO:0000259" key="5">
    <source>
        <dbReference type="Pfam" id="PF13614"/>
    </source>
</evidence>
<evidence type="ECO:0000256" key="4">
    <source>
        <dbReference type="ARBA" id="ARBA00071824"/>
    </source>
</evidence>
<evidence type="ECO:0000256" key="2">
    <source>
        <dbReference type="ARBA" id="ARBA00049360"/>
    </source>
</evidence>
<dbReference type="InterPro" id="IPR025669">
    <property type="entry name" value="AAA_dom"/>
</dbReference>